<dbReference type="SUPFAM" id="SSF56672">
    <property type="entry name" value="DNA/RNA polymerases"/>
    <property type="match status" value="1"/>
</dbReference>
<dbReference type="Proteomes" id="UP001159405">
    <property type="component" value="Unassembled WGS sequence"/>
</dbReference>
<keyword evidence="5" id="KW-0235">DNA replication</keyword>
<accession>A0ABN8MUQ1</accession>
<dbReference type="InterPro" id="IPR004868">
    <property type="entry name" value="DNA-dir_DNA_pol_B_mt/vir"/>
</dbReference>
<dbReference type="PANTHER" id="PTHR33568">
    <property type="entry name" value="DNA POLYMERASE"/>
    <property type="match status" value="1"/>
</dbReference>
<evidence type="ECO:0000313" key="10">
    <source>
        <dbReference type="EMBL" id="CAH3033651.1"/>
    </source>
</evidence>
<dbReference type="PANTHER" id="PTHR33568:SF3">
    <property type="entry name" value="DNA-DIRECTED DNA POLYMERASE"/>
    <property type="match status" value="1"/>
</dbReference>
<evidence type="ECO:0000259" key="9">
    <source>
        <dbReference type="Pfam" id="PF03175"/>
    </source>
</evidence>
<keyword evidence="3" id="KW-0808">Transferase</keyword>
<dbReference type="EMBL" id="CALNXK010000002">
    <property type="protein sequence ID" value="CAH3033651.1"/>
    <property type="molecule type" value="Genomic_DNA"/>
</dbReference>
<proteinExistence type="inferred from homology"/>
<dbReference type="Pfam" id="PF03175">
    <property type="entry name" value="DNA_pol_B_2"/>
    <property type="match status" value="1"/>
</dbReference>
<gene>
    <name evidence="10" type="ORF">PLOB_00015991</name>
</gene>
<sequence>MPLASFPSTFNLTELKKAFFPDLFNTPDHQQYVGRIPDLEFYDPDGMMAKKKDELTRWHADQVRRNVMFNFKQEMIDYCKSDVALLKAGCEAFQQEFERQAGFNPMAKCMTIASACNLYWRKHHLTPDTIAVEPLGGWRGAQQGASGCPRCYPNRQAKHYAVPDRSVEELYQATLSKRMALLRAGYTVIEMWECDWDRLVDNEPAVSQFLGSFDLVAPLEPREAFFGGQTGAVALHAVAGENEEIRYVDVTSLYPWVNKNCPYPIGHPRIITQPADQSLESYFGLATVDILPPAGLFHPVLPVRSGQKLTFPLCCTCVLEEQAQSMLTKTHYCPHSDADRTLRGTWCTPELVKAVKKGYTLIKIDEVWHFPPEQRQTGLFANYVNTWLKLKQESAGWPSWCQTLEQKRDYILHYQEREGIRLDISSIVKNPGRKATAKLMLNSFWGKFGLISDAALDISTLRLCTDDILEAVYTSVHDNAVKGTKTNILVAAFTTCHARLKLYESLDTLQQQVLYYDTDSVVYKWRPGQPSIATGDFLGKMTDELDGDVITEFVSGGAKNYGYQTRGGKVMCKVRGFTLNVRGSAILNFRTMKENIL</sequence>
<evidence type="ECO:0000256" key="2">
    <source>
        <dbReference type="ARBA" id="ARBA00012417"/>
    </source>
</evidence>
<evidence type="ECO:0000256" key="4">
    <source>
        <dbReference type="ARBA" id="ARBA00022695"/>
    </source>
</evidence>
<keyword evidence="6" id="KW-0239">DNA-directed DNA polymerase</keyword>
<name>A0ABN8MUQ1_9CNID</name>
<keyword evidence="7" id="KW-0238">DNA-binding</keyword>
<comment type="catalytic activity">
    <reaction evidence="8">
        <text>DNA(n) + a 2'-deoxyribonucleoside 5'-triphosphate = DNA(n+1) + diphosphate</text>
        <dbReference type="Rhea" id="RHEA:22508"/>
        <dbReference type="Rhea" id="RHEA-COMP:17339"/>
        <dbReference type="Rhea" id="RHEA-COMP:17340"/>
        <dbReference type="ChEBI" id="CHEBI:33019"/>
        <dbReference type="ChEBI" id="CHEBI:61560"/>
        <dbReference type="ChEBI" id="CHEBI:173112"/>
        <dbReference type="EC" id="2.7.7.7"/>
    </reaction>
</comment>
<dbReference type="InterPro" id="IPR023211">
    <property type="entry name" value="DNA_pol_palm_dom_sf"/>
</dbReference>
<dbReference type="Gene3D" id="1.10.287.690">
    <property type="entry name" value="Helix hairpin bin"/>
    <property type="match status" value="1"/>
</dbReference>
<feature type="domain" description="DNA-directed DNA polymerase family B mitochondria/virus" evidence="9">
    <location>
        <begin position="8"/>
        <end position="394"/>
    </location>
</feature>
<keyword evidence="11" id="KW-1185">Reference proteome</keyword>
<comment type="caution">
    <text evidence="10">The sequence shown here is derived from an EMBL/GenBank/DDBJ whole genome shotgun (WGS) entry which is preliminary data.</text>
</comment>
<comment type="similarity">
    <text evidence="1">Belongs to the DNA polymerase type-B family.</text>
</comment>
<evidence type="ECO:0000256" key="7">
    <source>
        <dbReference type="ARBA" id="ARBA00023125"/>
    </source>
</evidence>
<organism evidence="10 11">
    <name type="scientific">Porites lobata</name>
    <dbReference type="NCBI Taxonomy" id="104759"/>
    <lineage>
        <taxon>Eukaryota</taxon>
        <taxon>Metazoa</taxon>
        <taxon>Cnidaria</taxon>
        <taxon>Anthozoa</taxon>
        <taxon>Hexacorallia</taxon>
        <taxon>Scleractinia</taxon>
        <taxon>Fungiina</taxon>
        <taxon>Poritidae</taxon>
        <taxon>Porites</taxon>
    </lineage>
</organism>
<evidence type="ECO:0000256" key="5">
    <source>
        <dbReference type="ARBA" id="ARBA00022705"/>
    </source>
</evidence>
<reference evidence="10 11" key="1">
    <citation type="submission" date="2022-05" db="EMBL/GenBank/DDBJ databases">
        <authorList>
            <consortium name="Genoscope - CEA"/>
            <person name="William W."/>
        </authorList>
    </citation>
    <scope>NUCLEOTIDE SEQUENCE [LARGE SCALE GENOMIC DNA]</scope>
</reference>
<evidence type="ECO:0000256" key="8">
    <source>
        <dbReference type="ARBA" id="ARBA00049244"/>
    </source>
</evidence>
<evidence type="ECO:0000313" key="11">
    <source>
        <dbReference type="Proteomes" id="UP001159405"/>
    </source>
</evidence>
<keyword evidence="4" id="KW-0548">Nucleotidyltransferase</keyword>
<evidence type="ECO:0000256" key="3">
    <source>
        <dbReference type="ARBA" id="ARBA00022679"/>
    </source>
</evidence>
<dbReference type="EC" id="2.7.7.7" evidence="2"/>
<evidence type="ECO:0000256" key="6">
    <source>
        <dbReference type="ARBA" id="ARBA00022932"/>
    </source>
</evidence>
<dbReference type="InterPro" id="IPR043502">
    <property type="entry name" value="DNA/RNA_pol_sf"/>
</dbReference>
<protein>
    <recommendedName>
        <fullName evidence="2">DNA-directed DNA polymerase</fullName>
        <ecNumber evidence="2">2.7.7.7</ecNumber>
    </recommendedName>
</protein>
<evidence type="ECO:0000256" key="1">
    <source>
        <dbReference type="ARBA" id="ARBA00005755"/>
    </source>
</evidence>
<dbReference type="Gene3D" id="3.90.1600.10">
    <property type="entry name" value="Palm domain of DNA polymerase"/>
    <property type="match status" value="1"/>
</dbReference>
<feature type="non-terminal residue" evidence="10">
    <location>
        <position position="597"/>
    </location>
</feature>